<reference evidence="1" key="1">
    <citation type="journal article" date="2020" name="Stud. Mycol.">
        <title>101 Dothideomycetes genomes: a test case for predicting lifestyles and emergence of pathogens.</title>
        <authorList>
            <person name="Haridas S."/>
            <person name="Albert R."/>
            <person name="Binder M."/>
            <person name="Bloem J."/>
            <person name="Labutti K."/>
            <person name="Salamov A."/>
            <person name="Andreopoulos B."/>
            <person name="Baker S."/>
            <person name="Barry K."/>
            <person name="Bills G."/>
            <person name="Bluhm B."/>
            <person name="Cannon C."/>
            <person name="Castanera R."/>
            <person name="Culley D."/>
            <person name="Daum C."/>
            <person name="Ezra D."/>
            <person name="Gonzalez J."/>
            <person name="Henrissat B."/>
            <person name="Kuo A."/>
            <person name="Liang C."/>
            <person name="Lipzen A."/>
            <person name="Lutzoni F."/>
            <person name="Magnuson J."/>
            <person name="Mondo S."/>
            <person name="Nolan M."/>
            <person name="Ohm R."/>
            <person name="Pangilinan J."/>
            <person name="Park H.-J."/>
            <person name="Ramirez L."/>
            <person name="Alfaro M."/>
            <person name="Sun H."/>
            <person name="Tritt A."/>
            <person name="Yoshinaga Y."/>
            <person name="Zwiers L.-H."/>
            <person name="Turgeon B."/>
            <person name="Goodwin S."/>
            <person name="Spatafora J."/>
            <person name="Crous P."/>
            <person name="Grigoriev I."/>
        </authorList>
    </citation>
    <scope>NUCLEOTIDE SEQUENCE</scope>
    <source>
        <strain evidence="1">ATCC 200398</strain>
    </source>
</reference>
<organism evidence="1 2">
    <name type="scientific">Lindgomyces ingoldianus</name>
    <dbReference type="NCBI Taxonomy" id="673940"/>
    <lineage>
        <taxon>Eukaryota</taxon>
        <taxon>Fungi</taxon>
        <taxon>Dikarya</taxon>
        <taxon>Ascomycota</taxon>
        <taxon>Pezizomycotina</taxon>
        <taxon>Dothideomycetes</taxon>
        <taxon>Pleosporomycetidae</taxon>
        <taxon>Pleosporales</taxon>
        <taxon>Lindgomycetaceae</taxon>
        <taxon>Lindgomyces</taxon>
    </lineage>
</organism>
<dbReference type="Proteomes" id="UP000799755">
    <property type="component" value="Unassembled WGS sequence"/>
</dbReference>
<dbReference type="EMBL" id="MU003492">
    <property type="protein sequence ID" value="KAF2478180.1"/>
    <property type="molecule type" value="Genomic_DNA"/>
</dbReference>
<comment type="caution">
    <text evidence="1">The sequence shown here is derived from an EMBL/GenBank/DDBJ whole genome shotgun (WGS) entry which is preliminary data.</text>
</comment>
<name>A0ACB6RHH1_9PLEO</name>
<evidence type="ECO:0000313" key="1">
    <source>
        <dbReference type="EMBL" id="KAF2478180.1"/>
    </source>
</evidence>
<proteinExistence type="predicted"/>
<keyword evidence="2" id="KW-1185">Reference proteome</keyword>
<protein>
    <submittedName>
        <fullName evidence="1">Uncharacterized protein</fullName>
    </submittedName>
</protein>
<gene>
    <name evidence="1" type="ORF">BDR25DRAFT_8672</name>
</gene>
<accession>A0ACB6RHH1</accession>
<sequence length="70" mass="7435">MASGAAYPSSVLSIILALIAVLNREKRLVLATGSFSQTIQLFARAECEEIVPLMGLFGFGFDMSGPTVAR</sequence>
<evidence type="ECO:0000313" key="2">
    <source>
        <dbReference type="Proteomes" id="UP000799755"/>
    </source>
</evidence>